<dbReference type="PANTHER" id="PTHR22991:SF41">
    <property type="entry name" value="CUB DOMAIN-CONTAINING PROTEIN-RELATED"/>
    <property type="match status" value="1"/>
</dbReference>
<evidence type="ECO:0000256" key="2">
    <source>
        <dbReference type="PROSITE-ProRule" id="PRU00059"/>
    </source>
</evidence>
<dbReference type="InterPro" id="IPR050976">
    <property type="entry name" value="Snaclec"/>
</dbReference>
<dbReference type="PROSITE" id="PS01180">
    <property type="entry name" value="CUB"/>
    <property type="match status" value="3"/>
</dbReference>
<reference evidence="4" key="1">
    <citation type="journal article" date="2008" name="Nat. Genet.">
        <title>The Pristionchus pacificus genome provides a unique perspective on nematode lifestyle and parasitism.</title>
        <authorList>
            <person name="Dieterich C."/>
            <person name="Clifton S.W."/>
            <person name="Schuster L.N."/>
            <person name="Chinwalla A."/>
            <person name="Delehaunty K."/>
            <person name="Dinkelacker I."/>
            <person name="Fulton L."/>
            <person name="Fulton R."/>
            <person name="Godfrey J."/>
            <person name="Minx P."/>
            <person name="Mitreva M."/>
            <person name="Roeseler W."/>
            <person name="Tian H."/>
            <person name="Witte H."/>
            <person name="Yang S.P."/>
            <person name="Wilson R.K."/>
            <person name="Sommer R.J."/>
        </authorList>
    </citation>
    <scope>NUCLEOTIDE SEQUENCE [LARGE SCALE GENOMIC DNA]</scope>
    <source>
        <strain evidence="4">PS312</strain>
    </source>
</reference>
<dbReference type="SUPFAM" id="SSF49854">
    <property type="entry name" value="Spermadhesin, CUB domain"/>
    <property type="match status" value="4"/>
</dbReference>
<dbReference type="PROSITE" id="PS50041">
    <property type="entry name" value="C_TYPE_LECTIN_2"/>
    <property type="match status" value="4"/>
</dbReference>
<comment type="caution">
    <text evidence="2">Lacks conserved residue(s) required for the propagation of feature annotation.</text>
</comment>
<dbReference type="Gene3D" id="3.10.100.10">
    <property type="entry name" value="Mannose-Binding Protein A, subunit A"/>
    <property type="match status" value="4"/>
</dbReference>
<dbReference type="AlphaFoldDB" id="A0A2A6CH55"/>
<dbReference type="Gene3D" id="2.60.120.290">
    <property type="entry name" value="Spermadhesin, CUB domain"/>
    <property type="match status" value="4"/>
</dbReference>
<dbReference type="Proteomes" id="UP000005239">
    <property type="component" value="Unassembled WGS sequence"/>
</dbReference>
<accession>A0A2A6CH55</accession>
<keyword evidence="4" id="KW-1185">Reference proteome</keyword>
<organism evidence="3 4">
    <name type="scientific">Pristionchus pacificus</name>
    <name type="common">Parasitic nematode worm</name>
    <dbReference type="NCBI Taxonomy" id="54126"/>
    <lineage>
        <taxon>Eukaryota</taxon>
        <taxon>Metazoa</taxon>
        <taxon>Ecdysozoa</taxon>
        <taxon>Nematoda</taxon>
        <taxon>Chromadorea</taxon>
        <taxon>Rhabditida</taxon>
        <taxon>Rhabditina</taxon>
        <taxon>Diplogasteromorpha</taxon>
        <taxon>Diplogasteroidea</taxon>
        <taxon>Neodiplogasteridae</taxon>
        <taxon>Pristionchus</taxon>
    </lineage>
</organism>
<protein>
    <submittedName>
        <fullName evidence="3">CUB domain-containing protein</fullName>
    </submittedName>
</protein>
<sequence length="1157" mass="127266">MTLLALSIGVCCLAATAAGGALHLGLAGRQQADADPCPLGYSAVNGTDDCFKVYTMAKAYADAEDFCRQDGGHLASIHSADERRNLNDLLGPNSPLIGIKCSTTTSCTWSDGTPMDYQNFIYGQPTLEYGSCAHLFADDDKWYSWNCATPMNTFICRLPATAPQCHLASIHDLTTNYGLSNLISNTTLTCDNQMQLNCNVHIGARYSQSAGYWWTDGTPYDFRNWATPEFPDTHFGQCSQMLNTDEFGAPGQWTNIPCDTKLPYVCMKAPGVSPTYAPLACPRMQYFEDQGTVYSPGFPVVIPSKLYCEYLLAGDLDTTLSITFPFFNIGDDSKLSIYDGMSAAYPNYVLSGSDFAGSTFRSTQNIMKLVFETPYNTDGEGWEAAFTTIRPYTTARPMTTAVSSTTTTLPIILSSAAGTTVNSNCPPVTAYADAQISSPGWPLGYPRNANCWFYLSTQPGKRLMIDFEYIDTKRNKDYVSIRDGPFDYSTEIARVSGKTSENTLRYVSTSNYLTLQFVSDSAKGGTGWTATVDGCVGYALANMIGLLALVSLLALSQGCPDASWTTIDGGDCFKIYEISKTYYDAEDYCVGQGGHLASIHSQYELYDLHPLIGSRAPLIGLKCSTTADCVWTDGTPYDYANFIYGIPTLEYGSCVHLYGTDDQFYSWNCATPMNSFMCKIANITDVCSPGYTPYLGSCLTVKTIYKTADDAERECAVEGGHLASIHDPAANNFLTNLLLDANLTKNAHIGIRDNADVITWTDYSAYNYRNWATYYPNTYFGYCGQLLGTEEFGYIGQWSNIPCDTKLPYICMKAQGVNPMYAPLQCPSMQYFEDAGTVYSPGFPQTVPPNSNCEYLLASQVGTTISVSFPYFAIDSSSKLKLYDGMSESYPIAVLSGALPTGTEFNTTQNILKMISSPGYPLGYPQNADCVYYVSGNPGKKLVIDFTYVNTKKDKDYISIRDGPYENSLEIGRLSGDTLQNQLRYVTSTNYVTIIFHTDGTKGGAGWVTTIYTEKFAKSECKSLNVFSRSVVYNECEEKEEPGCGDYCGRFAQTTDAICKNSKNRRGVIIKTLTSRFPRLHCVPENVHDIAKTNRADEKDDELNVASKIKTTLEKSALTTLAGSFFSIIARWMFSPSIRPTRAHTINCTVEKRTAEV</sequence>
<dbReference type="InterPro" id="IPR001304">
    <property type="entry name" value="C-type_lectin-like"/>
</dbReference>
<dbReference type="SMART" id="SM00042">
    <property type="entry name" value="CUB"/>
    <property type="match status" value="3"/>
</dbReference>
<gene>
    <name evidence="3" type="primary">WBGene00117518</name>
</gene>
<proteinExistence type="predicted"/>
<dbReference type="InterPro" id="IPR035914">
    <property type="entry name" value="Sperma_CUB_dom_sf"/>
</dbReference>
<reference evidence="3" key="2">
    <citation type="submission" date="2022-06" db="UniProtKB">
        <authorList>
            <consortium name="EnsemblMetazoa"/>
        </authorList>
    </citation>
    <scope>IDENTIFICATION</scope>
    <source>
        <strain evidence="3">PS312</strain>
    </source>
</reference>
<accession>A0A8R1YMG2</accession>
<dbReference type="CDD" id="cd00041">
    <property type="entry name" value="CUB"/>
    <property type="match status" value="3"/>
</dbReference>
<dbReference type="InterPro" id="IPR000859">
    <property type="entry name" value="CUB_dom"/>
</dbReference>
<name>A0A2A6CH55_PRIPA</name>
<dbReference type="OrthoDB" id="5877743at2759"/>
<feature type="disulfide bond" evidence="2">
    <location>
        <begin position="281"/>
        <end position="308"/>
    </location>
</feature>
<dbReference type="Pfam" id="PF00059">
    <property type="entry name" value="Lectin_C"/>
    <property type="match status" value="4"/>
</dbReference>
<evidence type="ECO:0000256" key="1">
    <source>
        <dbReference type="ARBA" id="ARBA00023157"/>
    </source>
</evidence>
<keyword evidence="1 2" id="KW-1015">Disulfide bond</keyword>
<dbReference type="InterPro" id="IPR016186">
    <property type="entry name" value="C-type_lectin-like/link_sf"/>
</dbReference>
<dbReference type="PANTHER" id="PTHR22991">
    <property type="entry name" value="PROTEIN CBG13490"/>
    <property type="match status" value="1"/>
</dbReference>
<dbReference type="InterPro" id="IPR016187">
    <property type="entry name" value="CTDL_fold"/>
</dbReference>
<dbReference type="CDD" id="cd00037">
    <property type="entry name" value="CLECT"/>
    <property type="match status" value="4"/>
</dbReference>
<dbReference type="EnsemblMetazoa" id="PPA27964.1">
    <property type="protein sequence ID" value="PPA27964.1"/>
    <property type="gene ID" value="WBGene00117518"/>
</dbReference>
<dbReference type="SUPFAM" id="SSF56436">
    <property type="entry name" value="C-type lectin-like"/>
    <property type="match status" value="4"/>
</dbReference>
<evidence type="ECO:0000313" key="4">
    <source>
        <dbReference type="Proteomes" id="UP000005239"/>
    </source>
</evidence>
<evidence type="ECO:0000313" key="3">
    <source>
        <dbReference type="EnsemblMetazoa" id="PPA27964.1"/>
    </source>
</evidence>
<dbReference type="SMART" id="SM00034">
    <property type="entry name" value="CLECT"/>
    <property type="match status" value="4"/>
</dbReference>
<dbReference type="Pfam" id="PF00431">
    <property type="entry name" value="CUB"/>
    <property type="match status" value="4"/>
</dbReference>